<name>A0A318U5E7_9RHOB</name>
<keyword evidence="3" id="KW-1185">Reference proteome</keyword>
<comment type="caution">
    <text evidence="2">The sequence shown here is derived from an EMBL/GenBank/DDBJ whole genome shotgun (WGS) entry which is preliminary data.</text>
</comment>
<dbReference type="Proteomes" id="UP000247727">
    <property type="component" value="Unassembled WGS sequence"/>
</dbReference>
<evidence type="ECO:0000256" key="1">
    <source>
        <dbReference type="SAM" id="SignalP"/>
    </source>
</evidence>
<protein>
    <submittedName>
        <fullName evidence="2">Uncharacterized protein</fullName>
    </submittedName>
</protein>
<gene>
    <name evidence="2" type="ORF">C8J30_103254</name>
</gene>
<feature type="chain" id="PRO_5016268798" evidence="1">
    <location>
        <begin position="20"/>
        <end position="96"/>
    </location>
</feature>
<dbReference type="AlphaFoldDB" id="A0A318U5E7"/>
<organism evidence="2 3">
    <name type="scientific">Rhodobacter viridis</name>
    <dbReference type="NCBI Taxonomy" id="1054202"/>
    <lineage>
        <taxon>Bacteria</taxon>
        <taxon>Pseudomonadati</taxon>
        <taxon>Pseudomonadota</taxon>
        <taxon>Alphaproteobacteria</taxon>
        <taxon>Rhodobacterales</taxon>
        <taxon>Rhodobacter group</taxon>
        <taxon>Rhodobacter</taxon>
    </lineage>
</organism>
<accession>A0A318U5E7</accession>
<proteinExistence type="predicted"/>
<dbReference type="EMBL" id="QJTK01000003">
    <property type="protein sequence ID" value="PYF11158.1"/>
    <property type="molecule type" value="Genomic_DNA"/>
</dbReference>
<sequence length="96" mass="9639">MRLEFMVLALSITIAPAGALFDAKASGAGPWVIVVPPWRSADLIAEKAGAHLIGPTEAPLGHLVAASDPGAAGRLSDAGAWAVVDAATVTAFCGVY</sequence>
<feature type="signal peptide" evidence="1">
    <location>
        <begin position="1"/>
        <end position="19"/>
    </location>
</feature>
<evidence type="ECO:0000313" key="2">
    <source>
        <dbReference type="EMBL" id="PYF11158.1"/>
    </source>
</evidence>
<reference evidence="2 3" key="1">
    <citation type="submission" date="2018-06" db="EMBL/GenBank/DDBJ databases">
        <title>Genomic Encyclopedia of Type Strains, Phase III (KMG-III): the genomes of soil and plant-associated and newly described type strains.</title>
        <authorList>
            <person name="Whitman W."/>
        </authorList>
    </citation>
    <scope>NUCLEOTIDE SEQUENCE [LARGE SCALE GENOMIC DNA]</scope>
    <source>
        <strain evidence="2 3">JA737</strain>
    </source>
</reference>
<evidence type="ECO:0000313" key="3">
    <source>
        <dbReference type="Proteomes" id="UP000247727"/>
    </source>
</evidence>
<dbReference type="OrthoDB" id="7689838at2"/>
<keyword evidence="1" id="KW-0732">Signal</keyword>